<evidence type="ECO:0000256" key="7">
    <source>
        <dbReference type="ARBA" id="ARBA00051086"/>
    </source>
</evidence>
<accession>A0A6P4EFX4</accession>
<gene>
    <name evidence="14" type="primary">LOC108043074</name>
    <name evidence="12" type="synonym">108043074</name>
</gene>
<dbReference type="GeneID" id="108043074"/>
<dbReference type="EC" id="3.6.1.45" evidence="9"/>
<comment type="cofactor">
    <cofactor evidence="1">
        <name>Mg(2+)</name>
        <dbReference type="ChEBI" id="CHEBI:18420"/>
    </cofactor>
</comment>
<evidence type="ECO:0000256" key="8">
    <source>
        <dbReference type="ARBA" id="ARBA00054674"/>
    </source>
</evidence>
<dbReference type="PANTHER" id="PTHR11839">
    <property type="entry name" value="UDP/ADP-SUGAR PYROPHOSPHATASE"/>
    <property type="match status" value="1"/>
</dbReference>
<evidence type="ECO:0000313" key="14">
    <source>
        <dbReference type="RefSeq" id="XP_016977107.1"/>
    </source>
</evidence>
<evidence type="ECO:0000256" key="4">
    <source>
        <dbReference type="ARBA" id="ARBA00022490"/>
    </source>
</evidence>
<reference evidence="12" key="3">
    <citation type="submission" date="2025-05" db="UniProtKB">
        <authorList>
            <consortium name="EnsemblMetazoa"/>
        </authorList>
    </citation>
    <scope>IDENTIFICATION</scope>
</reference>
<dbReference type="Proteomes" id="UP001652680">
    <property type="component" value="Unassembled WGS sequence"/>
</dbReference>
<evidence type="ECO:0000256" key="6">
    <source>
        <dbReference type="ARBA" id="ARBA00022842"/>
    </source>
</evidence>
<dbReference type="GO" id="GO:0008768">
    <property type="term" value="F:UDP-sugar diphosphatase activity"/>
    <property type="evidence" value="ECO:0007669"/>
    <property type="project" value="UniProtKB-EC"/>
</dbReference>
<dbReference type="OrthoDB" id="10249920at2759"/>
<dbReference type="RefSeq" id="XP_016977107.1">
    <property type="nucleotide sequence ID" value="XM_017121618.1"/>
</dbReference>
<evidence type="ECO:0000313" key="13">
    <source>
        <dbReference type="Proteomes" id="UP001652680"/>
    </source>
</evidence>
<reference evidence="14" key="2">
    <citation type="submission" date="2025-04" db="UniProtKB">
        <authorList>
            <consortium name="RefSeq"/>
        </authorList>
    </citation>
    <scope>IDENTIFICATION</scope>
</reference>
<keyword evidence="4" id="KW-0963">Cytoplasm</keyword>
<dbReference type="PANTHER" id="PTHR11839:SF15">
    <property type="entry name" value="URIDINE DIPHOSPHATE GLUCOSE PYROPHOSPHATASE NUDT14"/>
    <property type="match status" value="1"/>
</dbReference>
<name>A0A6P4EFX4_DRORH</name>
<dbReference type="SUPFAM" id="SSF55811">
    <property type="entry name" value="Nudix"/>
    <property type="match status" value="1"/>
</dbReference>
<evidence type="ECO:0000256" key="1">
    <source>
        <dbReference type="ARBA" id="ARBA00001946"/>
    </source>
</evidence>
<evidence type="ECO:0000256" key="2">
    <source>
        <dbReference type="ARBA" id="ARBA00004496"/>
    </source>
</evidence>
<dbReference type="InterPro" id="IPR015797">
    <property type="entry name" value="NUDIX_hydrolase-like_dom_sf"/>
</dbReference>
<dbReference type="AlphaFoldDB" id="A0A6P4EFX4"/>
<dbReference type="GO" id="GO:0019693">
    <property type="term" value="P:ribose phosphate metabolic process"/>
    <property type="evidence" value="ECO:0007669"/>
    <property type="project" value="TreeGrafter"/>
</dbReference>
<organism evidence="14">
    <name type="scientific">Drosophila rhopaloa</name>
    <name type="common">Fruit fly</name>
    <dbReference type="NCBI Taxonomy" id="1041015"/>
    <lineage>
        <taxon>Eukaryota</taxon>
        <taxon>Metazoa</taxon>
        <taxon>Ecdysozoa</taxon>
        <taxon>Arthropoda</taxon>
        <taxon>Hexapoda</taxon>
        <taxon>Insecta</taxon>
        <taxon>Pterygota</taxon>
        <taxon>Neoptera</taxon>
        <taxon>Endopterygota</taxon>
        <taxon>Diptera</taxon>
        <taxon>Brachycera</taxon>
        <taxon>Muscomorpha</taxon>
        <taxon>Ephydroidea</taxon>
        <taxon>Drosophilidae</taxon>
        <taxon>Drosophila</taxon>
        <taxon>Sophophora</taxon>
    </lineage>
</organism>
<keyword evidence="13" id="KW-1185">Reference proteome</keyword>
<comment type="function">
    <text evidence="8">Hydrolyzes UDP-glucose to glucose 1-phosphate and UMP and ADP-ribose to ribose 5-phosphate and AMP. The physiological substrate is probably UDP-glucose. Poor activity on other substrates such as ADP-glucose, CDP-glucose, GDP-glucose and GDP-mannose.</text>
</comment>
<evidence type="ECO:0000256" key="3">
    <source>
        <dbReference type="ARBA" id="ARBA00011738"/>
    </source>
</evidence>
<proteinExistence type="predicted"/>
<dbReference type="InterPro" id="IPR004385">
    <property type="entry name" value="NDP_pyrophosphatase"/>
</dbReference>
<evidence type="ECO:0000313" key="12">
    <source>
        <dbReference type="EnsemblMetazoa" id="XP_016977107.1"/>
    </source>
</evidence>
<protein>
    <recommendedName>
        <fullName evidence="10">Uridine diphosphate glucose pyrophosphatase NUDT14</fullName>
        <ecNumber evidence="9">3.6.1.45</ecNumber>
    </recommendedName>
    <alternativeName>
        <fullName evidence="11">Nucleoside diphosphate-linked moiety X motif 14</fullName>
    </alternativeName>
</protein>
<comment type="catalytic activity">
    <reaction evidence="7">
        <text>UDP-sugar + H2O = UMP + alpha-D-aldose 1-phosphate.</text>
        <dbReference type="EC" id="3.6.1.45"/>
    </reaction>
</comment>
<reference evidence="13" key="1">
    <citation type="journal article" date="2021" name="Elife">
        <title>Highly contiguous assemblies of 101 drosophilid genomes.</title>
        <authorList>
            <person name="Kim B.Y."/>
            <person name="Wang J.R."/>
            <person name="Miller D.E."/>
            <person name="Barmina O."/>
            <person name="Delaney E."/>
            <person name="Thompson A."/>
            <person name="Comeault A.A."/>
            <person name="Peede D."/>
            <person name="D'Agostino E.R."/>
            <person name="Pelaez J."/>
            <person name="Aguilar J.M."/>
            <person name="Haji D."/>
            <person name="Matsunaga T."/>
            <person name="Armstrong E.E."/>
            <person name="Zych M."/>
            <person name="Ogawa Y."/>
            <person name="Stamenkovic-Radak M."/>
            <person name="Jelic M."/>
            <person name="Veselinovic M.S."/>
            <person name="Tanaskovic M."/>
            <person name="Eric P."/>
            <person name="Gao J.J."/>
            <person name="Katoh T.K."/>
            <person name="Toda M.J."/>
            <person name="Watabe H."/>
            <person name="Watada M."/>
            <person name="Davis J.S."/>
            <person name="Moyle L.C."/>
            <person name="Manoli G."/>
            <person name="Bertolini E."/>
            <person name="Kostal V."/>
            <person name="Hawley R.S."/>
            <person name="Takahashi A."/>
            <person name="Jones C.D."/>
            <person name="Price D.K."/>
            <person name="Whiteman N."/>
            <person name="Kopp A."/>
            <person name="Matute D.R."/>
            <person name="Petrov D.A."/>
        </authorList>
    </citation>
    <scope>NUCLEOTIDE SEQUENCE [LARGE SCALE GENOMIC DNA]</scope>
</reference>
<dbReference type="Gene3D" id="3.90.79.10">
    <property type="entry name" value="Nucleoside Triphosphate Pyrophosphohydrolase"/>
    <property type="match status" value="1"/>
</dbReference>
<dbReference type="GO" id="GO:0046872">
    <property type="term" value="F:metal ion binding"/>
    <property type="evidence" value="ECO:0007669"/>
    <property type="project" value="InterPro"/>
</dbReference>
<evidence type="ECO:0000256" key="5">
    <source>
        <dbReference type="ARBA" id="ARBA00022801"/>
    </source>
</evidence>
<evidence type="ECO:0000256" key="11">
    <source>
        <dbReference type="ARBA" id="ARBA00080475"/>
    </source>
</evidence>
<evidence type="ECO:0000256" key="10">
    <source>
        <dbReference type="ARBA" id="ARBA00071467"/>
    </source>
</evidence>
<sequence>MFGILGSIRRSWSSTSSAKTSFKNSLSCISRIFFGPLPKDSKWIKPGRLHYIENDVEKHADIIKTMDGVVVLLYNISRKKLIFVRQFRGAVYQGIYSGQNVEMSKGEADLEKFPPDIGITLELCGGAVDKDKSLAEIAKEEVLEECGYEVPTKSLERVLDYRSGIGTSSSAMTLFYCEVCDGQKVSEGGGVDDEEIQVVEMPVEESNKLVEAGAVTNGGPSCLMGLLWFFLYKAPKVS</sequence>
<comment type="subcellular location">
    <subcellularLocation>
        <location evidence="2">Cytoplasm</location>
    </subcellularLocation>
</comment>
<keyword evidence="5" id="KW-0378">Hydrolase</keyword>
<dbReference type="GO" id="GO:0005737">
    <property type="term" value="C:cytoplasm"/>
    <property type="evidence" value="ECO:0007669"/>
    <property type="project" value="UniProtKB-SubCell"/>
</dbReference>
<dbReference type="CDD" id="cd18887">
    <property type="entry name" value="NUDIX_UGPPase_Nudt14"/>
    <property type="match status" value="1"/>
</dbReference>
<dbReference type="GO" id="GO:0006753">
    <property type="term" value="P:nucleoside phosphate metabolic process"/>
    <property type="evidence" value="ECO:0007669"/>
    <property type="project" value="TreeGrafter"/>
</dbReference>
<evidence type="ECO:0000256" key="9">
    <source>
        <dbReference type="ARBA" id="ARBA00066480"/>
    </source>
</evidence>
<dbReference type="OMA" id="YTYELCA"/>
<comment type="subunit">
    <text evidence="3">Homodimer.</text>
</comment>
<dbReference type="FunFam" id="3.90.79.10:FF:000035">
    <property type="entry name" value="Uridine diphosphate glucose pyrophosphatase"/>
    <property type="match status" value="1"/>
</dbReference>
<dbReference type="EnsemblMetazoa" id="XM_017121618.1">
    <property type="protein sequence ID" value="XP_016977107.1"/>
    <property type="gene ID" value="LOC108043074"/>
</dbReference>
<keyword evidence="6" id="KW-0460">Magnesium</keyword>
<dbReference type="NCBIfam" id="TIGR00052">
    <property type="entry name" value="nudix-type nucleoside diphosphatase, YffH/AdpP family"/>
    <property type="match status" value="1"/>
</dbReference>